<name>E5XL65_SEGRC</name>
<dbReference type="STRING" id="679197.HMPREF9336_00234"/>
<evidence type="ECO:0000313" key="2">
    <source>
        <dbReference type="EMBL" id="EFV14933.1"/>
    </source>
</evidence>
<evidence type="ECO:0000259" key="1">
    <source>
        <dbReference type="Pfam" id="PF13360"/>
    </source>
</evidence>
<organism evidence="2 3">
    <name type="scientific">Segniliparus rugosus (strain ATCC BAA-974 / DSM 45345 / CCUG 50838 / CIP 108380 / JCM 13579 / CDC 945)</name>
    <dbReference type="NCBI Taxonomy" id="679197"/>
    <lineage>
        <taxon>Bacteria</taxon>
        <taxon>Bacillati</taxon>
        <taxon>Actinomycetota</taxon>
        <taxon>Actinomycetes</taxon>
        <taxon>Mycobacteriales</taxon>
        <taxon>Segniliparaceae</taxon>
        <taxon>Segniliparus</taxon>
    </lineage>
</organism>
<dbReference type="PANTHER" id="PTHR34512">
    <property type="entry name" value="CELL SURFACE PROTEIN"/>
    <property type="match status" value="1"/>
</dbReference>
<dbReference type="eggNOG" id="COG1520">
    <property type="taxonomic scope" value="Bacteria"/>
</dbReference>
<dbReference type="SUPFAM" id="SSF50998">
    <property type="entry name" value="Quinoprotein alcohol dehydrogenase-like"/>
    <property type="match status" value="1"/>
</dbReference>
<gene>
    <name evidence="2" type="ORF">HMPREF9336_00234</name>
</gene>
<feature type="domain" description="Pyrrolo-quinoline quinone repeat" evidence="1">
    <location>
        <begin position="241"/>
        <end position="338"/>
    </location>
</feature>
<sequence>MRRILISLLLVAGLAACQDDSWVRRGYSEGWPGARGDGRNSGHADQLPPERLAVLWSRPLLGQSYAQPSVSSRGFVGVTALTESGCNTFSFDLADGRKRWCLRRYLGVELSTPLVDQFDTTYLGQAGTVAALAQNDSVKWSDPVLGTPVGSAFTGDGNLLVVTHLGQIEVLDTVNGRTTSPPIELVPVSNRADSAQGLADCAVRGPRCPVAAPAAYDSRSGRFVLSFWPPGAEAAQLVGMRYDAAGKSLWVDWRATAEHSGPFGTPVISADGAAVVAVDGGGQLSAYRMDSGAKLWSAPTGRAGTSVPAMAPDGTTILGAGSDPAALAAYTDKGQLWKRDDLRCLSPVTLTGASDGFVLIASPGGTGSALLRFDAGTGATRSTTELPDLRPGPSPGISVAPGGQIVFAQGGQLIALG</sequence>
<reference evidence="2 3" key="1">
    <citation type="journal article" date="2011" name="Stand. Genomic Sci.">
        <title>High quality draft genome sequence of Segniliparus rugosus CDC 945(T)= (ATCC BAA-974(T)).</title>
        <authorList>
            <person name="Earl A.M."/>
            <person name="Desjardins C.A."/>
            <person name="Fitzgerald M.G."/>
            <person name="Arachchi H.M."/>
            <person name="Zeng Q."/>
            <person name="Mehta T."/>
            <person name="Griggs A."/>
            <person name="Birren B.W."/>
            <person name="Toney N.C."/>
            <person name="Carr J."/>
            <person name="Posey J."/>
            <person name="Butler W.R."/>
        </authorList>
    </citation>
    <scope>NUCLEOTIDE SEQUENCE [LARGE SCALE GENOMIC DNA]</scope>
    <source>
        <strain evidence="3">ATCC BAA-974 / DSM 45345 / CCUG 50838 / CIP 108380 / JCM 13579 / CDC 945</strain>
    </source>
</reference>
<dbReference type="EMBL" id="ACZI02000003">
    <property type="protein sequence ID" value="EFV14933.1"/>
    <property type="molecule type" value="Genomic_DNA"/>
</dbReference>
<keyword evidence="3" id="KW-1185">Reference proteome</keyword>
<dbReference type="PANTHER" id="PTHR34512:SF30">
    <property type="entry name" value="OUTER MEMBRANE PROTEIN ASSEMBLY FACTOR BAMB"/>
    <property type="match status" value="1"/>
</dbReference>
<dbReference type="PROSITE" id="PS51257">
    <property type="entry name" value="PROKAR_LIPOPROTEIN"/>
    <property type="match status" value="1"/>
</dbReference>
<dbReference type="OrthoDB" id="6189277at2"/>
<evidence type="ECO:0000313" key="3">
    <source>
        <dbReference type="Proteomes" id="UP000004816"/>
    </source>
</evidence>
<dbReference type="InterPro" id="IPR002372">
    <property type="entry name" value="PQQ_rpt_dom"/>
</dbReference>
<dbReference type="HOGENOM" id="CLU_698058_0_0_11"/>
<comment type="caution">
    <text evidence="2">The sequence shown here is derived from an EMBL/GenBank/DDBJ whole genome shotgun (WGS) entry which is preliminary data.</text>
</comment>
<protein>
    <recommendedName>
        <fullName evidence="1">Pyrrolo-quinoline quinone repeat domain-containing protein</fullName>
    </recommendedName>
</protein>
<dbReference type="Pfam" id="PF13360">
    <property type="entry name" value="PQQ_2"/>
    <property type="match status" value="1"/>
</dbReference>
<dbReference type="AlphaFoldDB" id="E5XL65"/>
<accession>E5XL65</accession>
<dbReference type="InterPro" id="IPR011047">
    <property type="entry name" value="Quinoprotein_ADH-like_sf"/>
</dbReference>
<dbReference type="RefSeq" id="WP_007467028.1">
    <property type="nucleotide sequence ID" value="NZ_KI391954.1"/>
</dbReference>
<proteinExistence type="predicted"/>
<dbReference type="Proteomes" id="UP000004816">
    <property type="component" value="Unassembled WGS sequence"/>
</dbReference>
<dbReference type="InterPro" id="IPR015943">
    <property type="entry name" value="WD40/YVTN_repeat-like_dom_sf"/>
</dbReference>
<dbReference type="Gene3D" id="2.130.10.10">
    <property type="entry name" value="YVTN repeat-like/Quinoprotein amine dehydrogenase"/>
    <property type="match status" value="2"/>
</dbReference>